<dbReference type="PROSITE" id="PS00615">
    <property type="entry name" value="C_TYPE_LECTIN_1"/>
    <property type="match status" value="1"/>
</dbReference>
<dbReference type="PANTHER" id="PTHR35518:SF2">
    <property type="entry name" value="MAINTENANCE OF TELOMERE CAPPING PROTEIN 6"/>
    <property type="match status" value="1"/>
</dbReference>
<evidence type="ECO:0000256" key="4">
    <source>
        <dbReference type="ARBA" id="ARBA00019758"/>
    </source>
</evidence>
<dbReference type="CDD" id="cd08557">
    <property type="entry name" value="PI-PLCc_bacteria_like"/>
    <property type="match status" value="1"/>
</dbReference>
<dbReference type="InterPro" id="IPR016186">
    <property type="entry name" value="C-type_lectin-like/link_sf"/>
</dbReference>
<dbReference type="PANTHER" id="PTHR35518">
    <property type="entry name" value="MAINTENANCE OF TELOMOERE CAPPING"/>
    <property type="match status" value="1"/>
</dbReference>
<evidence type="ECO:0000256" key="9">
    <source>
        <dbReference type="ARBA" id="ARBA00030474"/>
    </source>
</evidence>
<feature type="domain" description="C-type lectin" evidence="12">
    <location>
        <begin position="367"/>
        <end position="404"/>
    </location>
</feature>
<dbReference type="InterPro" id="IPR001304">
    <property type="entry name" value="C-type_lectin-like"/>
</dbReference>
<evidence type="ECO:0000313" key="13">
    <source>
        <dbReference type="EMBL" id="QSQ19203.1"/>
    </source>
</evidence>
<feature type="region of interest" description="Disordered" evidence="11">
    <location>
        <begin position="40"/>
        <end position="61"/>
    </location>
</feature>
<evidence type="ECO:0000256" key="2">
    <source>
        <dbReference type="ARBA" id="ARBA00004370"/>
    </source>
</evidence>
<dbReference type="EC" id="4.6.1.13" evidence="3"/>
<keyword evidence="14" id="KW-1185">Reference proteome</keyword>
<dbReference type="SUPFAM" id="SSF56436">
    <property type="entry name" value="C-type lectin-like"/>
    <property type="match status" value="1"/>
</dbReference>
<name>A0ABX7NKN8_9BACT</name>
<dbReference type="Pfam" id="PF00059">
    <property type="entry name" value="Lectin_C"/>
    <property type="match status" value="1"/>
</dbReference>
<dbReference type="PROSITE" id="PS50041">
    <property type="entry name" value="C_TYPE_LECTIN_2"/>
    <property type="match status" value="1"/>
</dbReference>
<dbReference type="PROSITE" id="PS50007">
    <property type="entry name" value="PIPLC_X_DOMAIN"/>
    <property type="match status" value="1"/>
</dbReference>
<dbReference type="InterPro" id="IPR016187">
    <property type="entry name" value="CTDL_fold"/>
</dbReference>
<evidence type="ECO:0000256" key="10">
    <source>
        <dbReference type="ARBA" id="ARBA00030782"/>
    </source>
</evidence>
<keyword evidence="8" id="KW-1015">Disulfide bond</keyword>
<reference evidence="13 14" key="1">
    <citation type="submission" date="2021-02" db="EMBL/GenBank/DDBJ databases">
        <title>De Novo genome assembly of isolated myxobacteria.</title>
        <authorList>
            <person name="Stevens D.C."/>
        </authorList>
    </citation>
    <scope>NUCLEOTIDE SEQUENCE [LARGE SCALE GENOMIC DNA]</scope>
    <source>
        <strain evidence="14">SCPEA02</strain>
    </source>
</reference>
<sequence length="594" mass="67092">MRQAAYSDVTCGAFGQAPCNPNWAGVWNWCDRGLAPSGGSCQNAPDSAPAEQRRWRPDVTSFTESPSARALGLQRRLGRSQPFNHVAWLGAHNTYNTAQESLGSGLAGWQHSFSITDMLRMGVRSIDMDVHADATSRIQVCHSASRPCPIGSRPLAYALREVRDWLVSNPNELIFINVQREWDDSRTQEVALTFYNELTEEFLSRQELNQLRGNSNLFPSVDRIRAFGRQVLVLGGNIPMPGSGWPQGEALSVDWQSSWPWWTDNGQASIKNFWMSYEERQACEWKVFDSGSGWYGSYQPLPAHPTDNRFYSFVGDSSQEPVFWSTSPEHVRRAQECNVGVVLDPIGQSGFGPYRDFQELMKASLWSWDDGQPDNFNDEDCAELRSNGRWNDARCDQQKRFACRKLDSPLDWQLSATAGTWSQNTGRCPSGYVFSAPRNGAQNAALTRVLVASGQTTAWLAYNDRLVEGDWRGLVEFWHYAPPNRANALKLEEPGDTHSGMWNDNYLVVPEADAYHWKWSWAGPIQGMRCTLVNEPGDTAGTYSPWDDNYLCVPNNSPVYFTWSYQGPVAGRTCVRFSEADSAWEDNYLCYRDF</sequence>
<evidence type="ECO:0000256" key="6">
    <source>
        <dbReference type="ARBA" id="ARBA00022989"/>
    </source>
</evidence>
<dbReference type="InterPro" id="IPR000909">
    <property type="entry name" value="PLipase_C_PInositol-sp_X_dom"/>
</dbReference>
<dbReference type="RefSeq" id="WP_206720791.1">
    <property type="nucleotide sequence ID" value="NZ_CP071090.1"/>
</dbReference>
<dbReference type="InterPro" id="IPR017946">
    <property type="entry name" value="PLC-like_Pdiesterase_TIM-brl"/>
</dbReference>
<proteinExistence type="predicted"/>
<evidence type="ECO:0000259" key="12">
    <source>
        <dbReference type="PROSITE" id="PS50041"/>
    </source>
</evidence>
<dbReference type="EMBL" id="CP071090">
    <property type="protein sequence ID" value="QSQ19203.1"/>
    <property type="molecule type" value="Genomic_DNA"/>
</dbReference>
<protein>
    <recommendedName>
        <fullName evidence="4">1-phosphatidylinositol phosphodiesterase</fullName>
        <ecNumber evidence="3">4.6.1.13</ecNumber>
    </recommendedName>
    <alternativeName>
        <fullName evidence="9">Phosphatidylinositol diacylglycerol-lyase</fullName>
    </alternativeName>
    <alternativeName>
        <fullName evidence="10">Phosphatidylinositol-specific phospholipase C</fullName>
    </alternativeName>
</protein>
<keyword evidence="5" id="KW-0812">Transmembrane</keyword>
<evidence type="ECO:0000256" key="8">
    <source>
        <dbReference type="ARBA" id="ARBA00023157"/>
    </source>
</evidence>
<dbReference type="Proteomes" id="UP000662747">
    <property type="component" value="Chromosome"/>
</dbReference>
<gene>
    <name evidence="13" type="ORF">JY651_28085</name>
</gene>
<evidence type="ECO:0000256" key="3">
    <source>
        <dbReference type="ARBA" id="ARBA00012581"/>
    </source>
</evidence>
<accession>A0ABX7NKN8</accession>
<dbReference type="SMART" id="SM00148">
    <property type="entry name" value="PLCXc"/>
    <property type="match status" value="1"/>
</dbReference>
<keyword evidence="6" id="KW-1133">Transmembrane helix</keyword>
<evidence type="ECO:0000313" key="14">
    <source>
        <dbReference type="Proteomes" id="UP000662747"/>
    </source>
</evidence>
<evidence type="ECO:0000256" key="5">
    <source>
        <dbReference type="ARBA" id="ARBA00022692"/>
    </source>
</evidence>
<comment type="subcellular location">
    <subcellularLocation>
        <location evidence="2">Membrane</location>
    </subcellularLocation>
</comment>
<evidence type="ECO:0000256" key="1">
    <source>
        <dbReference type="ARBA" id="ARBA00001316"/>
    </source>
</evidence>
<dbReference type="InterPro" id="IPR018378">
    <property type="entry name" value="C-type_lectin_CS"/>
</dbReference>
<comment type="catalytic activity">
    <reaction evidence="1">
        <text>a 1,2-diacyl-sn-glycero-3-phospho-(1D-myo-inositol) = 1D-myo-inositol 1,2-cyclic phosphate + a 1,2-diacyl-sn-glycerol</text>
        <dbReference type="Rhea" id="RHEA:17093"/>
        <dbReference type="ChEBI" id="CHEBI:17815"/>
        <dbReference type="ChEBI" id="CHEBI:57880"/>
        <dbReference type="ChEBI" id="CHEBI:58484"/>
        <dbReference type="EC" id="4.6.1.13"/>
    </reaction>
</comment>
<dbReference type="SUPFAM" id="SSF51695">
    <property type="entry name" value="PLC-like phosphodiesterases"/>
    <property type="match status" value="1"/>
</dbReference>
<dbReference type="Gene3D" id="3.20.20.190">
    <property type="entry name" value="Phosphatidylinositol (PI) phosphodiesterase"/>
    <property type="match status" value="1"/>
</dbReference>
<organism evidence="13 14">
    <name type="scientific">Pyxidicoccus parkwayensis</name>
    <dbReference type="NCBI Taxonomy" id="2813578"/>
    <lineage>
        <taxon>Bacteria</taxon>
        <taxon>Pseudomonadati</taxon>
        <taxon>Myxococcota</taxon>
        <taxon>Myxococcia</taxon>
        <taxon>Myxococcales</taxon>
        <taxon>Cystobacterineae</taxon>
        <taxon>Myxococcaceae</taxon>
        <taxon>Pyxidicoccus</taxon>
    </lineage>
</organism>
<dbReference type="InterPro" id="IPR051008">
    <property type="entry name" value="Telomere_Capping_Maintenance"/>
</dbReference>
<evidence type="ECO:0000256" key="11">
    <source>
        <dbReference type="SAM" id="MobiDB-lite"/>
    </source>
</evidence>
<dbReference type="Gene3D" id="3.10.100.10">
    <property type="entry name" value="Mannose-Binding Protein A, subunit A"/>
    <property type="match status" value="1"/>
</dbReference>
<evidence type="ECO:0000256" key="7">
    <source>
        <dbReference type="ARBA" id="ARBA00023136"/>
    </source>
</evidence>
<dbReference type="Pfam" id="PF26178">
    <property type="entry name" value="PI-PLC_cat"/>
    <property type="match status" value="1"/>
</dbReference>
<keyword evidence="7" id="KW-0472">Membrane</keyword>